<dbReference type="KEGG" id="euz:DVS28_a2244"/>
<reference evidence="17 18" key="1">
    <citation type="submission" date="2018-09" db="EMBL/GenBank/DDBJ databases">
        <title>Complete genome sequence of Euzebya sp. DY32-46 isolated from seawater of Pacific Ocean.</title>
        <authorList>
            <person name="Xu L."/>
            <person name="Wu Y.-H."/>
            <person name="Xu X.-W."/>
        </authorList>
    </citation>
    <scope>NUCLEOTIDE SEQUENCE [LARGE SCALE GENOMIC DNA]</scope>
    <source>
        <strain evidence="17 18">DY32-46</strain>
    </source>
</reference>
<dbReference type="GO" id="GO:0006542">
    <property type="term" value="P:glutamine biosynthetic process"/>
    <property type="evidence" value="ECO:0007669"/>
    <property type="project" value="InterPro"/>
</dbReference>
<name>A0A346XXH9_9ACTN</name>
<accession>A0A346XXH9</accession>
<evidence type="ECO:0000256" key="13">
    <source>
        <dbReference type="RuleBase" id="RU000384"/>
    </source>
</evidence>
<dbReference type="PROSITE" id="PS51987">
    <property type="entry name" value="GS_CATALYTIC"/>
    <property type="match status" value="1"/>
</dbReference>
<keyword evidence="7 14" id="KW-0436">Ligase</keyword>
<proteinExistence type="inferred from homology"/>
<dbReference type="Proteomes" id="UP000264006">
    <property type="component" value="Chromosome"/>
</dbReference>
<evidence type="ECO:0000313" key="17">
    <source>
        <dbReference type="EMBL" id="AXV06926.1"/>
    </source>
</evidence>
<evidence type="ECO:0000313" key="18">
    <source>
        <dbReference type="Proteomes" id="UP000264006"/>
    </source>
</evidence>
<dbReference type="Gene3D" id="3.30.590.10">
    <property type="entry name" value="Glutamine synthetase/guanido kinase, catalytic domain"/>
    <property type="match status" value="1"/>
</dbReference>
<evidence type="ECO:0000259" key="16">
    <source>
        <dbReference type="PROSITE" id="PS51987"/>
    </source>
</evidence>
<dbReference type="Gene3D" id="3.10.20.70">
    <property type="entry name" value="Glutamine synthetase, N-terminal domain"/>
    <property type="match status" value="1"/>
</dbReference>
<dbReference type="RefSeq" id="WP_114591503.1">
    <property type="nucleotide sequence ID" value="NZ_CP031165.1"/>
</dbReference>
<evidence type="ECO:0000256" key="12">
    <source>
        <dbReference type="PROSITE-ProRule" id="PRU01330"/>
    </source>
</evidence>
<dbReference type="NCBIfam" id="NF041605">
    <property type="entry name" value="gln_syn_GlnII"/>
    <property type="match status" value="1"/>
</dbReference>
<evidence type="ECO:0000256" key="5">
    <source>
        <dbReference type="ARBA" id="ARBA00021364"/>
    </source>
</evidence>
<dbReference type="PANTHER" id="PTHR20852:SF57">
    <property type="entry name" value="GLUTAMINE SYNTHETASE 2 CYTOPLASMIC"/>
    <property type="match status" value="1"/>
</dbReference>
<dbReference type="InterPro" id="IPR036651">
    <property type="entry name" value="Gln_synt_N_sf"/>
</dbReference>
<dbReference type="InterPro" id="IPR027303">
    <property type="entry name" value="Gln_synth_gly_rich_site"/>
</dbReference>
<comment type="subunit">
    <text evidence="10">Homooctamer and homotetramer.</text>
</comment>
<dbReference type="InterPro" id="IPR048091">
    <property type="entry name" value="Gln_syn_GlnII"/>
</dbReference>
<evidence type="ECO:0000256" key="3">
    <source>
        <dbReference type="ARBA" id="ARBA00009897"/>
    </source>
</evidence>
<evidence type="ECO:0000256" key="4">
    <source>
        <dbReference type="ARBA" id="ARBA00012937"/>
    </source>
</evidence>
<evidence type="ECO:0000256" key="1">
    <source>
        <dbReference type="ARBA" id="ARBA00003117"/>
    </source>
</evidence>
<dbReference type="GO" id="GO:0005524">
    <property type="term" value="F:ATP binding"/>
    <property type="evidence" value="ECO:0007669"/>
    <property type="project" value="UniProtKB-KW"/>
</dbReference>
<evidence type="ECO:0000256" key="7">
    <source>
        <dbReference type="ARBA" id="ARBA00022598"/>
    </source>
</evidence>
<evidence type="ECO:0000256" key="2">
    <source>
        <dbReference type="ARBA" id="ARBA00004496"/>
    </source>
</evidence>
<dbReference type="Pfam" id="PF00120">
    <property type="entry name" value="Gln-synt_C"/>
    <property type="match status" value="1"/>
</dbReference>
<dbReference type="AlphaFoldDB" id="A0A346XXH9"/>
<dbReference type="EMBL" id="CP031165">
    <property type="protein sequence ID" value="AXV06926.1"/>
    <property type="molecule type" value="Genomic_DNA"/>
</dbReference>
<dbReference type="InterPro" id="IPR050292">
    <property type="entry name" value="Glutamine_Synthetase"/>
</dbReference>
<dbReference type="GO" id="GO:0005737">
    <property type="term" value="C:cytoplasm"/>
    <property type="evidence" value="ECO:0007669"/>
    <property type="project" value="UniProtKB-SubCell"/>
</dbReference>
<keyword evidence="8 14" id="KW-0547">Nucleotide-binding</keyword>
<dbReference type="OrthoDB" id="9807095at2"/>
<dbReference type="InterPro" id="IPR027302">
    <property type="entry name" value="Gln_synth_N_conserv_site"/>
</dbReference>
<comment type="subcellular location">
    <subcellularLocation>
        <location evidence="2">Cytoplasm</location>
    </subcellularLocation>
</comment>
<dbReference type="Pfam" id="PF03951">
    <property type="entry name" value="Gln-synt_N"/>
    <property type="match status" value="1"/>
</dbReference>
<protein>
    <recommendedName>
        <fullName evidence="5 14">Glutamine synthetase</fullName>
        <ecNumber evidence="4 14">6.3.1.2</ecNumber>
    </recommendedName>
</protein>
<feature type="domain" description="GS beta-grasp" evidence="15">
    <location>
        <begin position="3"/>
        <end position="82"/>
    </location>
</feature>
<dbReference type="InterPro" id="IPR014746">
    <property type="entry name" value="Gln_synth/guanido_kin_cat_dom"/>
</dbReference>
<sequence>MPYRAEYLWIDGTEPTAEIRSKTKILADGAEPGIWGFDGSSTNQASGDNSDVVLEPVFSCPDPIRGGDNILVMCETALTKDRSSHPTNTRAKAREVYEKYKDQEPLFGLEQEYTMLDLNGWPAGFPANGFPEPQGPYYCGVGAAKIHGRDIVEEHTTLCIEAGLMIAGTNAEVMPGQWEFQIGPADTLTVADHLWIARYLLFRLGEKYNVEMSLAAKPMKGDWNGAGMHTNFSTNAMREGYDPIIAACDALGEDGVPAKHLAGYGVGIEERLTGAHETQRYDQYSYGVSDRGASVRIPWQVEQDKKGYIEDRRPNANADPYVITALMTETVCSALAKL</sequence>
<evidence type="ECO:0000256" key="11">
    <source>
        <dbReference type="ARBA" id="ARBA00049436"/>
    </source>
</evidence>
<evidence type="ECO:0000256" key="6">
    <source>
        <dbReference type="ARBA" id="ARBA00022490"/>
    </source>
</evidence>
<dbReference type="InterPro" id="IPR008147">
    <property type="entry name" value="Gln_synt_N"/>
</dbReference>
<dbReference type="InterPro" id="IPR008146">
    <property type="entry name" value="Gln_synth_cat_dom"/>
</dbReference>
<dbReference type="EC" id="6.3.1.2" evidence="4 14"/>
<feature type="domain" description="GS catalytic" evidence="16">
    <location>
        <begin position="89"/>
        <end position="338"/>
    </location>
</feature>
<comment type="function">
    <text evidence="1">Catalyzes the ATP-dependent biosynthesis of glutamine from glutamate and ammonia.</text>
</comment>
<dbReference type="SMART" id="SM01230">
    <property type="entry name" value="Gln-synt_C"/>
    <property type="match status" value="1"/>
</dbReference>
<keyword evidence="6" id="KW-0963">Cytoplasm</keyword>
<dbReference type="FunFam" id="3.30.590.10:FF:000011">
    <property type="entry name" value="Glutamine synthetase"/>
    <property type="match status" value="1"/>
</dbReference>
<gene>
    <name evidence="17" type="ORF">DVS28_a2244</name>
</gene>
<organism evidence="17 18">
    <name type="scientific">Euzebya pacifica</name>
    <dbReference type="NCBI Taxonomy" id="1608957"/>
    <lineage>
        <taxon>Bacteria</taxon>
        <taxon>Bacillati</taxon>
        <taxon>Actinomycetota</taxon>
        <taxon>Nitriliruptoria</taxon>
        <taxon>Euzebyales</taxon>
    </lineage>
</organism>
<evidence type="ECO:0000256" key="8">
    <source>
        <dbReference type="ARBA" id="ARBA00022741"/>
    </source>
</evidence>
<dbReference type="PROSITE" id="PS51986">
    <property type="entry name" value="GS_BETA_GRASP"/>
    <property type="match status" value="1"/>
</dbReference>
<dbReference type="PROSITE" id="PS00181">
    <property type="entry name" value="GLNA_ATP"/>
    <property type="match status" value="1"/>
</dbReference>
<keyword evidence="9 14" id="KW-0067">ATP-binding</keyword>
<evidence type="ECO:0000256" key="9">
    <source>
        <dbReference type="ARBA" id="ARBA00022840"/>
    </source>
</evidence>
<comment type="similarity">
    <text evidence="3 12 13">Belongs to the glutamine synthetase family.</text>
</comment>
<dbReference type="GO" id="GO:0004356">
    <property type="term" value="F:glutamine synthetase activity"/>
    <property type="evidence" value="ECO:0007669"/>
    <property type="project" value="UniProtKB-EC"/>
</dbReference>
<evidence type="ECO:0000259" key="15">
    <source>
        <dbReference type="PROSITE" id="PS51986"/>
    </source>
</evidence>
<dbReference type="SUPFAM" id="SSF54368">
    <property type="entry name" value="Glutamine synthetase, N-terminal domain"/>
    <property type="match status" value="1"/>
</dbReference>
<keyword evidence="18" id="KW-1185">Reference proteome</keyword>
<dbReference type="SUPFAM" id="SSF55931">
    <property type="entry name" value="Glutamine synthetase/guanido kinase"/>
    <property type="match status" value="1"/>
</dbReference>
<comment type="catalytic activity">
    <reaction evidence="11 14">
        <text>L-glutamate + NH4(+) + ATP = L-glutamine + ADP + phosphate + H(+)</text>
        <dbReference type="Rhea" id="RHEA:16169"/>
        <dbReference type="ChEBI" id="CHEBI:15378"/>
        <dbReference type="ChEBI" id="CHEBI:28938"/>
        <dbReference type="ChEBI" id="CHEBI:29985"/>
        <dbReference type="ChEBI" id="CHEBI:30616"/>
        <dbReference type="ChEBI" id="CHEBI:43474"/>
        <dbReference type="ChEBI" id="CHEBI:58359"/>
        <dbReference type="ChEBI" id="CHEBI:456216"/>
        <dbReference type="EC" id="6.3.1.2"/>
    </reaction>
</comment>
<dbReference type="PROSITE" id="PS00180">
    <property type="entry name" value="GLNA_1"/>
    <property type="match status" value="1"/>
</dbReference>
<evidence type="ECO:0000256" key="10">
    <source>
        <dbReference type="ARBA" id="ARBA00038740"/>
    </source>
</evidence>
<dbReference type="PANTHER" id="PTHR20852">
    <property type="entry name" value="GLUTAMINE SYNTHETASE"/>
    <property type="match status" value="1"/>
</dbReference>
<evidence type="ECO:0000256" key="14">
    <source>
        <dbReference type="RuleBase" id="RU004356"/>
    </source>
</evidence>